<organism evidence="2 3">
    <name type="scientific">Neiella holothuriorum</name>
    <dbReference type="NCBI Taxonomy" id="2870530"/>
    <lineage>
        <taxon>Bacteria</taxon>
        <taxon>Pseudomonadati</taxon>
        <taxon>Pseudomonadota</taxon>
        <taxon>Gammaproteobacteria</taxon>
        <taxon>Alteromonadales</taxon>
        <taxon>Echinimonadaceae</taxon>
        <taxon>Neiella</taxon>
    </lineage>
</organism>
<keyword evidence="1" id="KW-0732">Signal</keyword>
<comment type="caution">
    <text evidence="2">The sequence shown here is derived from an EMBL/GenBank/DDBJ whole genome shotgun (WGS) entry which is preliminary data.</text>
</comment>
<keyword evidence="3" id="KW-1185">Reference proteome</keyword>
<dbReference type="Proteomes" id="UP001166251">
    <property type="component" value="Unassembled WGS sequence"/>
</dbReference>
<evidence type="ECO:0008006" key="4">
    <source>
        <dbReference type="Google" id="ProtNLM"/>
    </source>
</evidence>
<dbReference type="RefSeq" id="WP_220105253.1">
    <property type="nucleotide sequence ID" value="NZ_JAHZSS010000025.1"/>
</dbReference>
<sequence length="269" mass="29457">MKKLIFALVCAASFQTQASFIAMSDRFDFVRDANGTELDWLNLTYNEGRLFSDILADTEVGGIYDGWRLATRSEFNGLLSSAGYNASSDPYSNNYNITPSVPTGLEAYSLSALINMLGDTWESYINRTSSLTLVNGDQNEMWSWGILADDIDTDNYYLGLLSQGEHQFLDGAGNLFGATDLIPYYSNAAIQDLIHYDTQSAYLVRDIPVALSAPIRAPLLLPVNAIPAVTNPIPEPSAIALISSCLALLLAIRSRHPKRRLQPMVATTG</sequence>
<evidence type="ECO:0000313" key="3">
    <source>
        <dbReference type="Proteomes" id="UP001166251"/>
    </source>
</evidence>
<reference evidence="2" key="1">
    <citation type="submission" date="2021-07" db="EMBL/GenBank/DDBJ databases">
        <title>Neiella marina sp. nov., isolated from the intestinal content of sea cucumber Apostichopus japonicus.</title>
        <authorList>
            <person name="Bai X."/>
        </authorList>
    </citation>
    <scope>NUCLEOTIDE SEQUENCE</scope>
    <source>
        <strain evidence="2">126</strain>
    </source>
</reference>
<evidence type="ECO:0000313" key="2">
    <source>
        <dbReference type="EMBL" id="MBW8192632.1"/>
    </source>
</evidence>
<evidence type="ECO:0000256" key="1">
    <source>
        <dbReference type="SAM" id="SignalP"/>
    </source>
</evidence>
<feature type="chain" id="PRO_5046032940" description="PEP-CTERM protein-sorting domain-containing protein" evidence="1">
    <location>
        <begin position="19"/>
        <end position="269"/>
    </location>
</feature>
<dbReference type="EMBL" id="JAHZSS010000025">
    <property type="protein sequence ID" value="MBW8192632.1"/>
    <property type="molecule type" value="Genomic_DNA"/>
</dbReference>
<name>A0ABS7EJU8_9GAMM</name>
<accession>A0ABS7EJU8</accession>
<protein>
    <recommendedName>
        <fullName evidence="4">PEP-CTERM protein-sorting domain-containing protein</fullName>
    </recommendedName>
</protein>
<gene>
    <name evidence="2" type="ORF">K0504_16460</name>
</gene>
<feature type="signal peptide" evidence="1">
    <location>
        <begin position="1"/>
        <end position="18"/>
    </location>
</feature>
<proteinExistence type="predicted"/>